<evidence type="ECO:0000313" key="2">
    <source>
        <dbReference type="Proteomes" id="UP000092154"/>
    </source>
</evidence>
<keyword evidence="2" id="KW-1185">Reference proteome</keyword>
<protein>
    <submittedName>
        <fullName evidence="1">Uncharacterized protein</fullName>
    </submittedName>
</protein>
<name>A0A1B7MXX7_9AGAM</name>
<dbReference type="Proteomes" id="UP000092154">
    <property type="component" value="Unassembled WGS sequence"/>
</dbReference>
<dbReference type="InParanoid" id="A0A1B7MXX7"/>
<evidence type="ECO:0000313" key="1">
    <source>
        <dbReference type="EMBL" id="OAX37454.1"/>
    </source>
</evidence>
<gene>
    <name evidence="1" type="ORF">K503DRAFT_801234</name>
</gene>
<organism evidence="1 2">
    <name type="scientific">Rhizopogon vinicolor AM-OR11-026</name>
    <dbReference type="NCBI Taxonomy" id="1314800"/>
    <lineage>
        <taxon>Eukaryota</taxon>
        <taxon>Fungi</taxon>
        <taxon>Dikarya</taxon>
        <taxon>Basidiomycota</taxon>
        <taxon>Agaricomycotina</taxon>
        <taxon>Agaricomycetes</taxon>
        <taxon>Agaricomycetidae</taxon>
        <taxon>Boletales</taxon>
        <taxon>Suillineae</taxon>
        <taxon>Rhizopogonaceae</taxon>
        <taxon>Rhizopogon</taxon>
    </lineage>
</organism>
<reference evidence="1 2" key="1">
    <citation type="submission" date="2016-06" db="EMBL/GenBank/DDBJ databases">
        <title>Comparative genomics of the ectomycorrhizal sister species Rhizopogon vinicolor and Rhizopogon vesiculosus (Basidiomycota: Boletales) reveals a divergence of the mating type B locus.</title>
        <authorList>
            <consortium name="DOE Joint Genome Institute"/>
            <person name="Mujic A.B."/>
            <person name="Kuo A."/>
            <person name="Tritt A."/>
            <person name="Lipzen A."/>
            <person name="Chen C."/>
            <person name="Johnson J."/>
            <person name="Sharma A."/>
            <person name="Barry K."/>
            <person name="Grigoriev I.V."/>
            <person name="Spatafora J.W."/>
        </authorList>
    </citation>
    <scope>NUCLEOTIDE SEQUENCE [LARGE SCALE GENOMIC DNA]</scope>
    <source>
        <strain evidence="1 2">AM-OR11-026</strain>
    </source>
</reference>
<dbReference type="AlphaFoldDB" id="A0A1B7MXX7"/>
<dbReference type="EMBL" id="KV448351">
    <property type="protein sequence ID" value="OAX37454.1"/>
    <property type="molecule type" value="Genomic_DNA"/>
</dbReference>
<proteinExistence type="predicted"/>
<accession>A0A1B7MXX7</accession>
<dbReference type="OrthoDB" id="3143730at2759"/>
<sequence length="71" mass="8100">MTHIAEFMVEEPFKDGFNGAPAFKFYKINGGDDLSKVDEAAKELQGAIKLRLENTIKEVTDNVSYDRWFNV</sequence>